<sequence>MVALAQYDEPYWFPTGELARNIPATVFPDKSNTPAALYADQAGTQPLPNPVPTDNNGHLRFWAEAGMYWISIDTESFRVGVGTQEVGVSPQQLAEAIAEHAADHTDVHGVAEMLDLETKTGAQARVDAHAADTTDVHGIPDTGALETQTGAQAKADAAQSAAETAASQDATGKVNAARAELSEEITQSAQQSAAALAVHAADTTDVHGIPDTGALISLSDLAGYATHGEVSQVQTNLDAHAATTTDVHGIPDTADLLTSADLAGYATQQALDAHTNATTDVHGIPDTSALLTTADLSQYATEAELAAHATATTDVHGIPDTGALVKQADLEPYATDADLAAHASSTQNVHGIPDTSALLTDADLAGVAQKAELDAHVNATMDVHGIPDTSQLLTTADLSQYATEAELAAHAADTTSVHGIPDTSLLVEQADLAPYATDAELAAHASSTQNVHGIPDTADLVKQADLTGLAQQSALDAHVNATTGVHGISDTAALETQAGAQAKANGARDAAVADAVTKYLALAGGTVTGNTTFTGPVNLTGTAQITAQDPSAVGLASQVQGEAFDRYRLLASGAMEWGPGAAARDAFLSREAPGILTARETLFRVYRDQAASNAFASRVTGDTASRWFVNADGGMNWGPGGTSGADTGLARSGPATLSTNALLQTNKTNSTDGVRDIRLASDPQPRFYQVASGQMYWGPGTATLDTLLYRDKAASLVTDGDFTVNGRLFVGGLLESTGTTPASGFTVANQNMRNAAGFTWCHLGLTVSTALTTPGGTTGNVSPDKTICTVPANWRPKQAMIVAAGTGASAGTVRIGTDGTVQMVTWDANASIAASEVIRFMYVFA</sequence>
<accession>A0ABV8TCI3</accession>
<dbReference type="EMBL" id="JBHSDP010000011">
    <property type="protein sequence ID" value="MFC4328351.1"/>
    <property type="molecule type" value="Genomic_DNA"/>
</dbReference>
<name>A0ABV8TCI3_9ACTN</name>
<evidence type="ECO:0000313" key="1">
    <source>
        <dbReference type="EMBL" id="MFC4328351.1"/>
    </source>
</evidence>
<gene>
    <name evidence="1" type="ORF">ACFPC0_10985</name>
</gene>
<reference evidence="2" key="1">
    <citation type="journal article" date="2019" name="Int. J. Syst. Evol. Microbiol.">
        <title>The Global Catalogue of Microorganisms (GCM) 10K type strain sequencing project: providing services to taxonomists for standard genome sequencing and annotation.</title>
        <authorList>
            <consortium name="The Broad Institute Genomics Platform"/>
            <consortium name="The Broad Institute Genome Sequencing Center for Infectious Disease"/>
            <person name="Wu L."/>
            <person name="Ma J."/>
        </authorList>
    </citation>
    <scope>NUCLEOTIDE SEQUENCE [LARGE SCALE GENOMIC DNA]</scope>
    <source>
        <strain evidence="2">PCU 347</strain>
    </source>
</reference>
<protein>
    <submittedName>
        <fullName evidence="1">Uncharacterized protein</fullName>
    </submittedName>
</protein>
<evidence type="ECO:0000313" key="2">
    <source>
        <dbReference type="Proteomes" id="UP001595824"/>
    </source>
</evidence>
<keyword evidence="2" id="KW-1185">Reference proteome</keyword>
<organism evidence="1 2">
    <name type="scientific">Streptomyces andamanensis</name>
    <dbReference type="NCBI Taxonomy" id="1565035"/>
    <lineage>
        <taxon>Bacteria</taxon>
        <taxon>Bacillati</taxon>
        <taxon>Actinomycetota</taxon>
        <taxon>Actinomycetes</taxon>
        <taxon>Kitasatosporales</taxon>
        <taxon>Streptomycetaceae</taxon>
        <taxon>Streptomyces</taxon>
    </lineage>
</organism>
<comment type="caution">
    <text evidence="1">The sequence shown here is derived from an EMBL/GenBank/DDBJ whole genome shotgun (WGS) entry which is preliminary data.</text>
</comment>
<proteinExistence type="predicted"/>
<dbReference type="RefSeq" id="WP_381738541.1">
    <property type="nucleotide sequence ID" value="NZ_JBHSDP010000011.1"/>
</dbReference>
<dbReference type="Proteomes" id="UP001595824">
    <property type="component" value="Unassembled WGS sequence"/>
</dbReference>